<dbReference type="EMBL" id="BGPR01045040">
    <property type="protein sequence ID" value="GBO21923.1"/>
    <property type="molecule type" value="Genomic_DNA"/>
</dbReference>
<reference evidence="1 2" key="1">
    <citation type="journal article" date="2019" name="Sci. Rep.">
        <title>Orb-weaving spider Araneus ventricosus genome elucidates the spidroin gene catalogue.</title>
        <authorList>
            <person name="Kono N."/>
            <person name="Nakamura H."/>
            <person name="Ohtoshi R."/>
            <person name="Moran D.A.P."/>
            <person name="Shinohara A."/>
            <person name="Yoshida Y."/>
            <person name="Fujiwara M."/>
            <person name="Mori M."/>
            <person name="Tomita M."/>
            <person name="Arakawa K."/>
        </authorList>
    </citation>
    <scope>NUCLEOTIDE SEQUENCE [LARGE SCALE GENOMIC DNA]</scope>
</reference>
<keyword evidence="2" id="KW-1185">Reference proteome</keyword>
<dbReference type="Proteomes" id="UP000499080">
    <property type="component" value="Unassembled WGS sequence"/>
</dbReference>
<dbReference type="AlphaFoldDB" id="A0A4Y2V9J2"/>
<comment type="caution">
    <text evidence="1">The sequence shown here is derived from an EMBL/GenBank/DDBJ whole genome shotgun (WGS) entry which is preliminary data.</text>
</comment>
<organism evidence="1 2">
    <name type="scientific">Araneus ventricosus</name>
    <name type="common">Orbweaver spider</name>
    <name type="synonym">Epeira ventricosa</name>
    <dbReference type="NCBI Taxonomy" id="182803"/>
    <lineage>
        <taxon>Eukaryota</taxon>
        <taxon>Metazoa</taxon>
        <taxon>Ecdysozoa</taxon>
        <taxon>Arthropoda</taxon>
        <taxon>Chelicerata</taxon>
        <taxon>Arachnida</taxon>
        <taxon>Araneae</taxon>
        <taxon>Araneomorphae</taxon>
        <taxon>Entelegynae</taxon>
        <taxon>Araneoidea</taxon>
        <taxon>Araneidae</taxon>
        <taxon>Araneus</taxon>
    </lineage>
</organism>
<proteinExistence type="predicted"/>
<protein>
    <submittedName>
        <fullName evidence="1">Uncharacterized protein</fullName>
    </submittedName>
</protein>
<sequence>MFTGAVGEKKALGEDMDYRSNDRLKARKIRALFTLAGSVQLGKPVIIGPIPGLLVNVKDFSRIYIYLNTSNLKVNLSNEEAICIRHGMTGDFLVRNKTFFGE</sequence>
<accession>A0A4Y2V9J2</accession>
<evidence type="ECO:0000313" key="1">
    <source>
        <dbReference type="EMBL" id="GBO21923.1"/>
    </source>
</evidence>
<name>A0A4Y2V9J2_ARAVE</name>
<gene>
    <name evidence="1" type="ORF">AVEN_211469_1</name>
</gene>
<evidence type="ECO:0000313" key="2">
    <source>
        <dbReference type="Proteomes" id="UP000499080"/>
    </source>
</evidence>